<proteinExistence type="predicted"/>
<evidence type="ECO:0000313" key="3">
    <source>
        <dbReference type="Proteomes" id="UP000001075"/>
    </source>
</evidence>
<dbReference type="AlphaFoldDB" id="G3I8U5"/>
<name>G3I8U5_CRIGR</name>
<protein>
    <submittedName>
        <fullName evidence="2">Uncharacterized protein</fullName>
    </submittedName>
</protein>
<feature type="region of interest" description="Disordered" evidence="1">
    <location>
        <begin position="12"/>
        <end position="39"/>
    </location>
</feature>
<dbReference type="InParanoid" id="G3I8U5"/>
<dbReference type="EMBL" id="JH001538">
    <property type="protein sequence ID" value="EGW05708.1"/>
    <property type="molecule type" value="Genomic_DNA"/>
</dbReference>
<dbReference type="Proteomes" id="UP000001075">
    <property type="component" value="Unassembled WGS sequence"/>
</dbReference>
<accession>G3I8U5</accession>
<evidence type="ECO:0000313" key="2">
    <source>
        <dbReference type="EMBL" id="EGW05708.1"/>
    </source>
</evidence>
<gene>
    <name evidence="2" type="ORF">I79_019977</name>
</gene>
<sequence length="77" mass="8578">MKTQGLAIRNLLSGTGTESPKLPPSLTFPGHHSAPGQRNQGLSLRYKPVFHYTWALTYFLWSCVLGTTQLHNLNGRI</sequence>
<organism evidence="2 3">
    <name type="scientific">Cricetulus griseus</name>
    <name type="common">Chinese hamster</name>
    <name type="synonym">Cricetulus barabensis griseus</name>
    <dbReference type="NCBI Taxonomy" id="10029"/>
    <lineage>
        <taxon>Eukaryota</taxon>
        <taxon>Metazoa</taxon>
        <taxon>Chordata</taxon>
        <taxon>Craniata</taxon>
        <taxon>Vertebrata</taxon>
        <taxon>Euteleostomi</taxon>
        <taxon>Mammalia</taxon>
        <taxon>Eutheria</taxon>
        <taxon>Euarchontoglires</taxon>
        <taxon>Glires</taxon>
        <taxon>Rodentia</taxon>
        <taxon>Myomorpha</taxon>
        <taxon>Muroidea</taxon>
        <taxon>Cricetidae</taxon>
        <taxon>Cricetinae</taxon>
        <taxon>Cricetulus</taxon>
    </lineage>
</organism>
<reference evidence="3" key="1">
    <citation type="journal article" date="2011" name="Nat. Biotechnol.">
        <title>The genomic sequence of the Chinese hamster ovary (CHO)-K1 cell line.</title>
        <authorList>
            <person name="Xu X."/>
            <person name="Nagarajan H."/>
            <person name="Lewis N.E."/>
            <person name="Pan S."/>
            <person name="Cai Z."/>
            <person name="Liu X."/>
            <person name="Chen W."/>
            <person name="Xie M."/>
            <person name="Wang W."/>
            <person name="Hammond S."/>
            <person name="Andersen M.R."/>
            <person name="Neff N."/>
            <person name="Passarelli B."/>
            <person name="Koh W."/>
            <person name="Fan H.C."/>
            <person name="Wang J."/>
            <person name="Gui Y."/>
            <person name="Lee K.H."/>
            <person name="Betenbaugh M.J."/>
            <person name="Quake S.R."/>
            <person name="Famili I."/>
            <person name="Palsson B.O."/>
            <person name="Wang J."/>
        </authorList>
    </citation>
    <scope>NUCLEOTIDE SEQUENCE [LARGE SCALE GENOMIC DNA]</scope>
    <source>
        <strain evidence="3">CHO K1 cell line</strain>
    </source>
</reference>
<evidence type="ECO:0000256" key="1">
    <source>
        <dbReference type="SAM" id="MobiDB-lite"/>
    </source>
</evidence>